<reference evidence="4" key="1">
    <citation type="submission" date="2020-11" db="EMBL/GenBank/DDBJ databases">
        <authorList>
            <person name="Whiteford S."/>
        </authorList>
    </citation>
    <scope>NUCLEOTIDE SEQUENCE</scope>
</reference>
<keyword evidence="1" id="KW-0862">Zinc</keyword>
<dbReference type="InterPro" id="IPR012934">
    <property type="entry name" value="Znf_AD"/>
</dbReference>
<feature type="domain" description="ZAD" evidence="3">
    <location>
        <begin position="15"/>
        <end position="85"/>
    </location>
</feature>
<dbReference type="InterPro" id="IPR013087">
    <property type="entry name" value="Znf_C2H2_type"/>
</dbReference>
<keyword evidence="5" id="KW-1185">Reference proteome</keyword>
<keyword evidence="1" id="KW-0863">Zinc-finger</keyword>
<comment type="caution">
    <text evidence="4">The sequence shown here is derived from an EMBL/GenBank/DDBJ whole genome shotgun (WGS) entry which is preliminary data.</text>
</comment>
<dbReference type="Gene3D" id="3.40.1800.20">
    <property type="match status" value="1"/>
</dbReference>
<evidence type="ECO:0000313" key="5">
    <source>
        <dbReference type="Proteomes" id="UP000653454"/>
    </source>
</evidence>
<dbReference type="PROSITE" id="PS00028">
    <property type="entry name" value="ZINC_FINGER_C2H2_1"/>
    <property type="match status" value="1"/>
</dbReference>
<feature type="compositionally biased region" description="Low complexity" evidence="2">
    <location>
        <begin position="179"/>
        <end position="188"/>
    </location>
</feature>
<dbReference type="Proteomes" id="UP000653454">
    <property type="component" value="Unassembled WGS sequence"/>
</dbReference>
<dbReference type="PROSITE" id="PS51915">
    <property type="entry name" value="ZAD"/>
    <property type="match status" value="1"/>
</dbReference>
<dbReference type="AlphaFoldDB" id="A0A8S4G4M5"/>
<feature type="binding site" evidence="1">
    <location>
        <position position="20"/>
    </location>
    <ligand>
        <name>Zn(2+)</name>
        <dbReference type="ChEBI" id="CHEBI:29105"/>
    </ligand>
</feature>
<organism evidence="4 5">
    <name type="scientific">Plutella xylostella</name>
    <name type="common">Diamondback moth</name>
    <name type="synonym">Plutella maculipennis</name>
    <dbReference type="NCBI Taxonomy" id="51655"/>
    <lineage>
        <taxon>Eukaryota</taxon>
        <taxon>Metazoa</taxon>
        <taxon>Ecdysozoa</taxon>
        <taxon>Arthropoda</taxon>
        <taxon>Hexapoda</taxon>
        <taxon>Insecta</taxon>
        <taxon>Pterygota</taxon>
        <taxon>Neoptera</taxon>
        <taxon>Endopterygota</taxon>
        <taxon>Lepidoptera</taxon>
        <taxon>Glossata</taxon>
        <taxon>Ditrysia</taxon>
        <taxon>Yponomeutoidea</taxon>
        <taxon>Plutellidae</taxon>
        <taxon>Plutella</taxon>
    </lineage>
</organism>
<feature type="compositionally biased region" description="Acidic residues" evidence="2">
    <location>
        <begin position="419"/>
        <end position="429"/>
    </location>
</feature>
<dbReference type="GO" id="GO:0005634">
    <property type="term" value="C:nucleus"/>
    <property type="evidence" value="ECO:0007669"/>
    <property type="project" value="InterPro"/>
</dbReference>
<feature type="compositionally biased region" description="Basic and acidic residues" evidence="2">
    <location>
        <begin position="393"/>
        <end position="403"/>
    </location>
</feature>
<evidence type="ECO:0000256" key="1">
    <source>
        <dbReference type="PROSITE-ProRule" id="PRU01263"/>
    </source>
</evidence>
<dbReference type="SMART" id="SM00868">
    <property type="entry name" value="zf-AD"/>
    <property type="match status" value="1"/>
</dbReference>
<accession>A0A8S4G4M5</accession>
<feature type="compositionally biased region" description="Polar residues" evidence="2">
    <location>
        <begin position="167"/>
        <end position="176"/>
    </location>
</feature>
<protein>
    <submittedName>
        <fullName evidence="4">(diamondback moth) hypothetical protein</fullName>
    </submittedName>
</protein>
<feature type="binding site" evidence="1">
    <location>
        <position position="61"/>
    </location>
    <ligand>
        <name>Zn(2+)</name>
        <dbReference type="ChEBI" id="CHEBI:29105"/>
    </ligand>
</feature>
<feature type="region of interest" description="Disordered" evidence="2">
    <location>
        <begin position="393"/>
        <end position="429"/>
    </location>
</feature>
<gene>
    <name evidence="4" type="ORF">PLXY2_LOCUS13474</name>
</gene>
<feature type="binding site" evidence="1">
    <location>
        <position position="17"/>
    </location>
    <ligand>
        <name>Zn(2+)</name>
        <dbReference type="ChEBI" id="CHEBI:29105"/>
    </ligand>
</feature>
<dbReference type="Pfam" id="PF07776">
    <property type="entry name" value="zf-AD"/>
    <property type="match status" value="1"/>
</dbReference>
<name>A0A8S4G4M5_PLUXY</name>
<evidence type="ECO:0000259" key="3">
    <source>
        <dbReference type="PROSITE" id="PS51915"/>
    </source>
</evidence>
<sequence length="429" mass="49863">MDDFSSFEKVIVRELSCRLCLCNEVSKLKPLSAELKRKIKRLFDITVRADDYLPKAICHDCLKQVVTMHLYSIKVNKTQKYLDFHKQRRDDRARISVTVPILNETPPKEARLKKLPRETKPINNDQGDTKSVKPVVSKKVTPNEMKFLESLTMEEFANTEKLDQCILSSPGSSNEGSPKKITTNNNNNKIEKKRSKTPSPDETTKIDVLDPTVLINGRPARHGADLDKQITLFYNMECCICHQRAFHFKSLMKHYKERHGVPGYLTCCNKKFHYFYPKRIIEHMAFHLQANIFMCRSCHHNFQSSSELHEHVSNGGRSSGKVLCPRCTDRYPTYRELGAHLVTHRTEKIQCDYCAKILKNHHRKKTVNKMENLRLCNHCIRTLRTIEKQEKDAKEKLKVKKSDPTQNQTPKFKKALQFSDEELSTEETD</sequence>
<proteinExistence type="predicted"/>
<feature type="binding site" evidence="1">
    <location>
        <position position="58"/>
    </location>
    <ligand>
        <name>Zn(2+)</name>
        <dbReference type="ChEBI" id="CHEBI:29105"/>
    </ligand>
</feature>
<keyword evidence="1" id="KW-0479">Metal-binding</keyword>
<dbReference type="SUPFAM" id="SSF57716">
    <property type="entry name" value="Glucocorticoid receptor-like (DNA-binding domain)"/>
    <property type="match status" value="1"/>
</dbReference>
<dbReference type="GO" id="GO:0008270">
    <property type="term" value="F:zinc ion binding"/>
    <property type="evidence" value="ECO:0007669"/>
    <property type="project" value="UniProtKB-UniRule"/>
</dbReference>
<feature type="region of interest" description="Disordered" evidence="2">
    <location>
        <begin position="167"/>
        <end position="205"/>
    </location>
</feature>
<evidence type="ECO:0000256" key="2">
    <source>
        <dbReference type="SAM" id="MobiDB-lite"/>
    </source>
</evidence>
<evidence type="ECO:0000313" key="4">
    <source>
        <dbReference type="EMBL" id="CAG9135219.1"/>
    </source>
</evidence>
<dbReference type="EMBL" id="CAJHNJ030000097">
    <property type="protein sequence ID" value="CAG9135219.1"/>
    <property type="molecule type" value="Genomic_DNA"/>
</dbReference>